<proteinExistence type="predicted"/>
<dbReference type="AlphaFoldDB" id="A0A9D5Q572"/>
<accession>A0A9D5Q572</accession>
<dbReference type="InterPro" id="IPR000073">
    <property type="entry name" value="AB_hydrolase_1"/>
</dbReference>
<name>A0A9D5Q572_9BACT</name>
<feature type="domain" description="AB hydrolase-1" evidence="1">
    <location>
        <begin position="29"/>
        <end position="241"/>
    </location>
</feature>
<reference evidence="2" key="1">
    <citation type="submission" date="2019-11" db="EMBL/GenBank/DDBJ databases">
        <title>Microbial mats filling the niche in hypersaline microbial mats.</title>
        <authorList>
            <person name="Wong H.L."/>
            <person name="Macleod F.I."/>
            <person name="White R.A. III"/>
            <person name="Burns B.P."/>
        </authorList>
    </citation>
    <scope>NUCLEOTIDE SEQUENCE</scope>
    <source>
        <strain evidence="2">Rbin_158</strain>
    </source>
</reference>
<dbReference type="Proteomes" id="UP000649604">
    <property type="component" value="Unassembled WGS sequence"/>
</dbReference>
<dbReference type="PANTHER" id="PTHR43798">
    <property type="entry name" value="MONOACYLGLYCEROL LIPASE"/>
    <property type="match status" value="1"/>
</dbReference>
<organism evidence="2 3">
    <name type="scientific">candidate division KSB3 bacterium</name>
    <dbReference type="NCBI Taxonomy" id="2044937"/>
    <lineage>
        <taxon>Bacteria</taxon>
        <taxon>candidate division KSB3</taxon>
    </lineage>
</organism>
<evidence type="ECO:0000313" key="3">
    <source>
        <dbReference type="Proteomes" id="UP000649604"/>
    </source>
</evidence>
<dbReference type="EMBL" id="WJJP01000173">
    <property type="protein sequence ID" value="MBD3324013.1"/>
    <property type="molecule type" value="Genomic_DNA"/>
</dbReference>
<dbReference type="PRINTS" id="PR00111">
    <property type="entry name" value="ABHYDROLASE"/>
</dbReference>
<gene>
    <name evidence="2" type="ORF">GF339_05475</name>
</gene>
<protein>
    <submittedName>
        <fullName evidence="2">Alpha/beta fold hydrolase</fullName>
    </submittedName>
</protein>
<dbReference type="SUPFAM" id="SSF53474">
    <property type="entry name" value="alpha/beta-Hydrolases"/>
    <property type="match status" value="1"/>
</dbReference>
<dbReference type="InterPro" id="IPR050266">
    <property type="entry name" value="AB_hydrolase_sf"/>
</dbReference>
<dbReference type="GO" id="GO:0016787">
    <property type="term" value="F:hydrolase activity"/>
    <property type="evidence" value="ECO:0007669"/>
    <property type="project" value="UniProtKB-KW"/>
</dbReference>
<sequence>MPYVTIEENRIHYISIESINKSMGEGENIFFLHGLGGNIYNWAYQTKYFSETNNVVSLELPGHGRSGGKGGSSIEYYTELLRQFFDIMEMENIVLVGHSMGGVVSLDFAFKFPERVKALGLVATSAKFDIPTQKLMELKNDMESIFGSLDKAKEKMKDIDERLVTNDMMVLLGDVMAVKKFDGTSHLSELTMPTLIIAGADDILAPVSYAEQLHANIKNSDLHIIENAGHIVMVEAYQEFNSVLEEFLLDLLVDSLYGS</sequence>
<dbReference type="Gene3D" id="3.40.50.1820">
    <property type="entry name" value="alpha/beta hydrolase"/>
    <property type="match status" value="1"/>
</dbReference>
<comment type="caution">
    <text evidence="2">The sequence shown here is derived from an EMBL/GenBank/DDBJ whole genome shotgun (WGS) entry which is preliminary data.</text>
</comment>
<keyword evidence="2" id="KW-0378">Hydrolase</keyword>
<dbReference type="GO" id="GO:0016020">
    <property type="term" value="C:membrane"/>
    <property type="evidence" value="ECO:0007669"/>
    <property type="project" value="TreeGrafter"/>
</dbReference>
<dbReference type="InterPro" id="IPR029058">
    <property type="entry name" value="AB_hydrolase_fold"/>
</dbReference>
<dbReference type="Pfam" id="PF12697">
    <property type="entry name" value="Abhydrolase_6"/>
    <property type="match status" value="1"/>
</dbReference>
<evidence type="ECO:0000259" key="1">
    <source>
        <dbReference type="Pfam" id="PF12697"/>
    </source>
</evidence>
<dbReference type="PANTHER" id="PTHR43798:SF33">
    <property type="entry name" value="HYDROLASE, PUTATIVE (AFU_ORTHOLOGUE AFUA_2G14860)-RELATED"/>
    <property type="match status" value="1"/>
</dbReference>
<evidence type="ECO:0000313" key="2">
    <source>
        <dbReference type="EMBL" id="MBD3324013.1"/>
    </source>
</evidence>